<comment type="caution">
    <text evidence="2">The sequence shown here is derived from an EMBL/GenBank/DDBJ whole genome shotgun (WGS) entry which is preliminary data.</text>
</comment>
<feature type="region of interest" description="Disordered" evidence="1">
    <location>
        <begin position="1"/>
        <end position="25"/>
    </location>
</feature>
<reference evidence="2" key="1">
    <citation type="submission" date="2020-08" db="EMBL/GenBank/DDBJ databases">
        <title>Multicomponent nature underlies the extraordinary mechanical properties of spider dragline silk.</title>
        <authorList>
            <person name="Kono N."/>
            <person name="Nakamura H."/>
            <person name="Mori M."/>
            <person name="Yoshida Y."/>
            <person name="Ohtoshi R."/>
            <person name="Malay A.D."/>
            <person name="Moran D.A.P."/>
            <person name="Tomita M."/>
            <person name="Numata K."/>
            <person name="Arakawa K."/>
        </authorList>
    </citation>
    <scope>NUCLEOTIDE SEQUENCE</scope>
</reference>
<evidence type="ECO:0000313" key="2">
    <source>
        <dbReference type="EMBL" id="GFS91772.1"/>
    </source>
</evidence>
<name>A0A8X6N374_NEPPI</name>
<accession>A0A8X6N374</accession>
<gene>
    <name evidence="2" type="ORF">NPIL_481161</name>
</gene>
<evidence type="ECO:0000256" key="1">
    <source>
        <dbReference type="SAM" id="MobiDB-lite"/>
    </source>
</evidence>
<dbReference type="EMBL" id="BMAW01053596">
    <property type="protein sequence ID" value="GFS91772.1"/>
    <property type="molecule type" value="Genomic_DNA"/>
</dbReference>
<proteinExistence type="predicted"/>
<keyword evidence="3" id="KW-1185">Reference proteome</keyword>
<dbReference type="Proteomes" id="UP000887013">
    <property type="component" value="Unassembled WGS sequence"/>
</dbReference>
<sequence length="213" mass="25150">MIFPGTGKSRLRHPERTRTSAKLSENTPLPFISRNLPLEIRRTKFFPVLVFEKKKKYFSSFFPGKGYFRVKTEQETGLLRSGEEEQLKLRKKNRLPPPQWRGVEVARCSAEQTPKMPPNFRKMMLSIDKKTERTSGRFSWIPNFHSFPKVRKRQPIYSKFRRNTPKRVLDDSCRFRSDRKPEKYGNPGWKDEVSNLPAVLPPGKRSSFFVMRI</sequence>
<organism evidence="2 3">
    <name type="scientific">Nephila pilipes</name>
    <name type="common">Giant wood spider</name>
    <name type="synonym">Nephila maculata</name>
    <dbReference type="NCBI Taxonomy" id="299642"/>
    <lineage>
        <taxon>Eukaryota</taxon>
        <taxon>Metazoa</taxon>
        <taxon>Ecdysozoa</taxon>
        <taxon>Arthropoda</taxon>
        <taxon>Chelicerata</taxon>
        <taxon>Arachnida</taxon>
        <taxon>Araneae</taxon>
        <taxon>Araneomorphae</taxon>
        <taxon>Entelegynae</taxon>
        <taxon>Araneoidea</taxon>
        <taxon>Nephilidae</taxon>
        <taxon>Nephila</taxon>
    </lineage>
</organism>
<protein>
    <submittedName>
        <fullName evidence="2">Uncharacterized protein</fullName>
    </submittedName>
</protein>
<evidence type="ECO:0000313" key="3">
    <source>
        <dbReference type="Proteomes" id="UP000887013"/>
    </source>
</evidence>
<dbReference type="AlphaFoldDB" id="A0A8X6N374"/>